<dbReference type="EMBL" id="FNAN01000037">
    <property type="protein sequence ID" value="SDH42925.1"/>
    <property type="molecule type" value="Genomic_DNA"/>
</dbReference>
<dbReference type="RefSeq" id="WP_090157785.1">
    <property type="nucleotide sequence ID" value="NZ_FNAN01000037.1"/>
</dbReference>
<feature type="chain" id="PRO_5011649488" evidence="1">
    <location>
        <begin position="23"/>
        <end position="558"/>
    </location>
</feature>
<sequence length="558" mass="61166">MRTLYFFALLVAFALTGARSLAQDDANIPTHRIDSIFQCYSQEKPGGQLAVSLNGQVVYSKAWGMANLETGTPLTTESLIEAGSVSKQFTAAAVLLLEKQGKLKLDDPVDKYIPGLPSYGAPILIRHLIHHTSGLREWSDIAEFAGSPQVLRVIDNNAAFRIIARQKSINNRPGEAFRYSNSNYILLPLIVEKVSGMSFADFTRQYIFEPAGMTRTQWRNDFGKVILGRSQAYELAKGKFRTAMPDDAVHGPGGLLTTAEDLLNWAAFYSTGKLGGQAMLDNQTALDTLTDGSINNYGAGLFIEHNVAKPMFHHGGATASYRARLICSPPLGLSIAWLSNTSMLDTAGFNPATAVLQMLAKPEDIAPLPRKKSDVRIDRKMLQRLTGLYKSAQSMRDVDITLGKDELELSEIPLEPVDSLRFYFFNILLSFDNTGGLAVTPPSSEPMAYYRADSAAAKTPLHEYAGKYLSDEAETAIEIVKSAAGAEMQLVSGARFAIIACSKDRFLVPDLKTDLLFKRNKKNEITAVELTTPRTLGLRFEKAKSGAPQSYSNRASQK</sequence>
<dbReference type="InterPro" id="IPR050491">
    <property type="entry name" value="AmpC-like"/>
</dbReference>
<dbReference type="InterPro" id="IPR001466">
    <property type="entry name" value="Beta-lactam-related"/>
</dbReference>
<gene>
    <name evidence="3" type="ORF">SAMN04487996_13710</name>
</gene>
<dbReference type="PANTHER" id="PTHR46825:SF9">
    <property type="entry name" value="BETA-LACTAMASE-RELATED DOMAIN-CONTAINING PROTEIN"/>
    <property type="match status" value="1"/>
</dbReference>
<dbReference type="Gene3D" id="3.40.710.10">
    <property type="entry name" value="DD-peptidase/beta-lactamase superfamily"/>
    <property type="match status" value="1"/>
</dbReference>
<dbReference type="PANTHER" id="PTHR46825">
    <property type="entry name" value="D-ALANYL-D-ALANINE-CARBOXYPEPTIDASE/ENDOPEPTIDASE AMPH"/>
    <property type="match status" value="1"/>
</dbReference>
<dbReference type="OrthoDB" id="9793489at2"/>
<dbReference type="STRING" id="659014.SAMN04487996_13710"/>
<evidence type="ECO:0000313" key="4">
    <source>
        <dbReference type="Proteomes" id="UP000198748"/>
    </source>
</evidence>
<keyword evidence="1" id="KW-0732">Signal</keyword>
<evidence type="ECO:0000313" key="3">
    <source>
        <dbReference type="EMBL" id="SDH42925.1"/>
    </source>
</evidence>
<dbReference type="InterPro" id="IPR012338">
    <property type="entry name" value="Beta-lactam/transpept-like"/>
</dbReference>
<feature type="signal peptide" evidence="1">
    <location>
        <begin position="1"/>
        <end position="22"/>
    </location>
</feature>
<feature type="domain" description="Beta-lactamase-related" evidence="2">
    <location>
        <begin position="34"/>
        <end position="342"/>
    </location>
</feature>
<dbReference type="Pfam" id="PF00144">
    <property type="entry name" value="Beta-lactamase"/>
    <property type="match status" value="1"/>
</dbReference>
<evidence type="ECO:0000259" key="2">
    <source>
        <dbReference type="Pfam" id="PF00144"/>
    </source>
</evidence>
<reference evidence="4" key="1">
    <citation type="submission" date="2016-10" db="EMBL/GenBank/DDBJ databases">
        <authorList>
            <person name="Varghese N."/>
            <person name="Submissions S."/>
        </authorList>
    </citation>
    <scope>NUCLEOTIDE SEQUENCE [LARGE SCALE GENOMIC DNA]</scope>
    <source>
        <strain evidence="4">DSM 25329</strain>
    </source>
</reference>
<name>A0A1G8CC08_9BACT</name>
<dbReference type="Proteomes" id="UP000198748">
    <property type="component" value="Unassembled WGS sequence"/>
</dbReference>
<dbReference type="SUPFAM" id="SSF56601">
    <property type="entry name" value="beta-lactamase/transpeptidase-like"/>
    <property type="match status" value="1"/>
</dbReference>
<proteinExistence type="predicted"/>
<organism evidence="3 4">
    <name type="scientific">Dyadobacter soli</name>
    <dbReference type="NCBI Taxonomy" id="659014"/>
    <lineage>
        <taxon>Bacteria</taxon>
        <taxon>Pseudomonadati</taxon>
        <taxon>Bacteroidota</taxon>
        <taxon>Cytophagia</taxon>
        <taxon>Cytophagales</taxon>
        <taxon>Spirosomataceae</taxon>
        <taxon>Dyadobacter</taxon>
    </lineage>
</organism>
<accession>A0A1G8CC08</accession>
<dbReference type="AlphaFoldDB" id="A0A1G8CC08"/>
<keyword evidence="4" id="KW-1185">Reference proteome</keyword>
<evidence type="ECO:0000256" key="1">
    <source>
        <dbReference type="SAM" id="SignalP"/>
    </source>
</evidence>
<protein>
    <submittedName>
        <fullName evidence="3">CubicO group peptidase, beta-lactamase class C family</fullName>
    </submittedName>
</protein>